<dbReference type="AlphaFoldDB" id="A0A7U4E7L9"/>
<protein>
    <submittedName>
        <fullName evidence="2">Uncharacterized protein</fullName>
    </submittedName>
</protein>
<feature type="compositionally biased region" description="Acidic residues" evidence="1">
    <location>
        <begin position="77"/>
        <end position="92"/>
    </location>
</feature>
<name>A0A7U4E7L9_RUNSL</name>
<sequence>MITKPSNREQDNQPDEFPGYPMYPPSEDIYSRGIKEDDIDPDNPATLKEPNEEADTRNEKDFNNDVSGADLDIPGAELDDDAEAIGSEDEENNYYSLGGDNHIDLEEYKDE</sequence>
<keyword evidence="3" id="KW-1185">Reference proteome</keyword>
<dbReference type="KEGG" id="rsi:Runsl_4478"/>
<reference evidence="2 3" key="2">
    <citation type="journal article" date="2012" name="Stand. Genomic Sci.">
        <title>Complete genome sequence of the aquatic bacterium Runella slithyformis type strain (LSU 4(T)).</title>
        <authorList>
            <person name="Copeland A."/>
            <person name="Zhang X."/>
            <person name="Misra M."/>
            <person name="Lapidus A."/>
            <person name="Nolan M."/>
            <person name="Lucas S."/>
            <person name="Deshpande S."/>
            <person name="Cheng J.F."/>
            <person name="Tapia R."/>
            <person name="Goodwin L.A."/>
            <person name="Pitluck S."/>
            <person name="Liolios K."/>
            <person name="Pagani I."/>
            <person name="Ivanova N."/>
            <person name="Mikhailova N."/>
            <person name="Pati A."/>
            <person name="Chen A."/>
            <person name="Palaniappan K."/>
            <person name="Land M."/>
            <person name="Hauser L."/>
            <person name="Pan C."/>
            <person name="Jeffries C.D."/>
            <person name="Detter J.C."/>
            <person name="Brambilla E.M."/>
            <person name="Rohde M."/>
            <person name="Djao O.D."/>
            <person name="Goker M."/>
            <person name="Sikorski J."/>
            <person name="Tindall B.J."/>
            <person name="Woyke T."/>
            <person name="Bristow J."/>
            <person name="Eisen J.A."/>
            <person name="Markowitz V."/>
            <person name="Hugenholtz P."/>
            <person name="Kyrpides N.C."/>
            <person name="Klenk H.P."/>
            <person name="Mavromatis K."/>
        </authorList>
    </citation>
    <scope>NUCLEOTIDE SEQUENCE [LARGE SCALE GENOMIC DNA]</scope>
    <source>
        <strain evidence="3">ATCC 29530 / DSM 19594 / LMG 11500 / NCIMB 11436 / LSU 4</strain>
    </source>
</reference>
<evidence type="ECO:0000313" key="2">
    <source>
        <dbReference type="EMBL" id="AEI50801.1"/>
    </source>
</evidence>
<feature type="compositionally biased region" description="Basic and acidic residues" evidence="1">
    <location>
        <begin position="1"/>
        <end position="11"/>
    </location>
</feature>
<dbReference type="Proteomes" id="UP000000493">
    <property type="component" value="Chromosome"/>
</dbReference>
<evidence type="ECO:0000256" key="1">
    <source>
        <dbReference type="SAM" id="MobiDB-lite"/>
    </source>
</evidence>
<dbReference type="RefSeq" id="WP_013930093.1">
    <property type="nucleotide sequence ID" value="NC_015703.1"/>
</dbReference>
<proteinExistence type="predicted"/>
<gene>
    <name evidence="2" type="ordered locus">Runsl_4478</name>
</gene>
<feature type="region of interest" description="Disordered" evidence="1">
    <location>
        <begin position="1"/>
        <end position="111"/>
    </location>
</feature>
<feature type="compositionally biased region" description="Basic and acidic residues" evidence="1">
    <location>
        <begin position="101"/>
        <end position="111"/>
    </location>
</feature>
<feature type="compositionally biased region" description="Basic and acidic residues" evidence="1">
    <location>
        <begin position="49"/>
        <end position="63"/>
    </location>
</feature>
<dbReference type="EMBL" id="CP002859">
    <property type="protein sequence ID" value="AEI50801.1"/>
    <property type="molecule type" value="Genomic_DNA"/>
</dbReference>
<organism evidence="2 3">
    <name type="scientific">Runella slithyformis (strain ATCC 29530 / DSM 19594 / LMG 11500 / NCIMB 11436 / LSU 4)</name>
    <dbReference type="NCBI Taxonomy" id="761193"/>
    <lineage>
        <taxon>Bacteria</taxon>
        <taxon>Pseudomonadati</taxon>
        <taxon>Bacteroidota</taxon>
        <taxon>Cytophagia</taxon>
        <taxon>Cytophagales</taxon>
        <taxon>Spirosomataceae</taxon>
        <taxon>Runella</taxon>
    </lineage>
</organism>
<evidence type="ECO:0000313" key="3">
    <source>
        <dbReference type="Proteomes" id="UP000000493"/>
    </source>
</evidence>
<accession>A0A7U4E7L9</accession>
<reference evidence="3" key="1">
    <citation type="submission" date="2011-06" db="EMBL/GenBank/DDBJ databases">
        <title>The complete genome of chromosome of Runella slithyformis DSM 19594.</title>
        <authorList>
            <consortium name="US DOE Joint Genome Institute (JGI-PGF)"/>
            <person name="Lucas S."/>
            <person name="Han J."/>
            <person name="Lapidus A."/>
            <person name="Bruce D."/>
            <person name="Goodwin L."/>
            <person name="Pitluck S."/>
            <person name="Peters L."/>
            <person name="Kyrpides N."/>
            <person name="Mavromatis K."/>
            <person name="Ivanova N."/>
            <person name="Ovchinnikova G."/>
            <person name="Zhang X."/>
            <person name="Misra M."/>
            <person name="Detter J.C."/>
            <person name="Tapia R."/>
            <person name="Han C."/>
            <person name="Land M."/>
            <person name="Hauser L."/>
            <person name="Markowitz V."/>
            <person name="Cheng J.-F."/>
            <person name="Hugenholtz P."/>
            <person name="Woyke T."/>
            <person name="Wu D."/>
            <person name="Tindall B."/>
            <person name="Faehrich R."/>
            <person name="Brambilla E."/>
            <person name="Klenk H.-P."/>
            <person name="Eisen J.A."/>
        </authorList>
    </citation>
    <scope>NUCLEOTIDE SEQUENCE [LARGE SCALE GENOMIC DNA]</scope>
    <source>
        <strain evidence="3">ATCC 29530 / DSM 19594 / LMG 11500 / NCIMB 11436 / LSU 4</strain>
    </source>
</reference>